<evidence type="ECO:0000313" key="2">
    <source>
        <dbReference type="Proteomes" id="UP000256862"/>
    </source>
</evidence>
<proteinExistence type="predicted"/>
<reference evidence="1 2" key="1">
    <citation type="submission" date="2018-01" db="EMBL/GenBank/DDBJ databases">
        <authorList>
            <person name="Clerissi C."/>
        </authorList>
    </citation>
    <scope>NUCLEOTIDE SEQUENCE [LARGE SCALE GENOMIC DNA]</scope>
    <source>
        <strain evidence="1">Cupriavidus oxalaticus LMG 2235</strain>
    </source>
</reference>
<protein>
    <submittedName>
        <fullName evidence="1">Uncharacterized protein</fullName>
    </submittedName>
</protein>
<dbReference type="AlphaFoldDB" id="A0A976GAT5"/>
<dbReference type="Proteomes" id="UP000256862">
    <property type="component" value="Chromosome CO2235"/>
</dbReference>
<accession>A0A976GAT5</accession>
<dbReference type="EMBL" id="OGUS01000127">
    <property type="protein sequence ID" value="SPC16769.1"/>
    <property type="molecule type" value="Genomic_DNA"/>
</dbReference>
<evidence type="ECO:0000313" key="1">
    <source>
        <dbReference type="EMBL" id="SPC16769.1"/>
    </source>
</evidence>
<organism evidence="1 2">
    <name type="scientific">Cupriavidus oxalaticus</name>
    <dbReference type="NCBI Taxonomy" id="96344"/>
    <lineage>
        <taxon>Bacteria</taxon>
        <taxon>Pseudomonadati</taxon>
        <taxon>Pseudomonadota</taxon>
        <taxon>Betaproteobacteria</taxon>
        <taxon>Burkholderiales</taxon>
        <taxon>Burkholderiaceae</taxon>
        <taxon>Cupriavidus</taxon>
    </lineage>
</organism>
<sequence>MLSVVGWLKQAHQDIRAGRGKVHPSRPN</sequence>
<gene>
    <name evidence="1" type="ORF">CO2235_50056</name>
</gene>
<name>A0A976GAT5_9BURK</name>
<comment type="caution">
    <text evidence="1">The sequence shown here is derived from an EMBL/GenBank/DDBJ whole genome shotgun (WGS) entry which is preliminary data.</text>
</comment>